<proteinExistence type="predicted"/>
<reference evidence="1 2" key="1">
    <citation type="submission" date="2021-06" db="EMBL/GenBank/DDBJ databases">
        <title>Caerostris extrusa draft genome.</title>
        <authorList>
            <person name="Kono N."/>
            <person name="Arakawa K."/>
        </authorList>
    </citation>
    <scope>NUCLEOTIDE SEQUENCE [LARGE SCALE GENOMIC DNA]</scope>
</reference>
<organism evidence="1 2">
    <name type="scientific">Caerostris extrusa</name>
    <name type="common">Bark spider</name>
    <name type="synonym">Caerostris bankana</name>
    <dbReference type="NCBI Taxonomy" id="172846"/>
    <lineage>
        <taxon>Eukaryota</taxon>
        <taxon>Metazoa</taxon>
        <taxon>Ecdysozoa</taxon>
        <taxon>Arthropoda</taxon>
        <taxon>Chelicerata</taxon>
        <taxon>Arachnida</taxon>
        <taxon>Araneae</taxon>
        <taxon>Araneomorphae</taxon>
        <taxon>Entelegynae</taxon>
        <taxon>Araneoidea</taxon>
        <taxon>Araneidae</taxon>
        <taxon>Caerostris</taxon>
    </lineage>
</organism>
<dbReference type="EMBL" id="BPLR01020233">
    <property type="protein sequence ID" value="GIX76154.1"/>
    <property type="molecule type" value="Genomic_DNA"/>
</dbReference>
<keyword evidence="2" id="KW-1185">Reference proteome</keyword>
<protein>
    <submittedName>
        <fullName evidence="1">Uncharacterized protein</fullName>
    </submittedName>
</protein>
<gene>
    <name evidence="1" type="ORF">CEXT_46741</name>
</gene>
<name>A0AAV4MYT9_CAEEX</name>
<accession>A0AAV4MYT9</accession>
<dbReference type="AlphaFoldDB" id="A0AAV4MYT9"/>
<dbReference type="Proteomes" id="UP001054945">
    <property type="component" value="Unassembled WGS sequence"/>
</dbReference>
<evidence type="ECO:0000313" key="2">
    <source>
        <dbReference type="Proteomes" id="UP001054945"/>
    </source>
</evidence>
<comment type="caution">
    <text evidence="1">The sequence shown here is derived from an EMBL/GenBank/DDBJ whole genome shotgun (WGS) entry which is preliminary data.</text>
</comment>
<sequence>MVFFLSPHCECFPSGSSKEACFEEDPCNRWLDSKKYIDTLFGAKGKWSKLDRDRQFVNDSTCSQYWQQPFPLSAIVARGADGNRN</sequence>
<evidence type="ECO:0000313" key="1">
    <source>
        <dbReference type="EMBL" id="GIX76154.1"/>
    </source>
</evidence>